<proteinExistence type="predicted"/>
<comment type="caution">
    <text evidence="1">The sequence shown here is derived from an EMBL/GenBank/DDBJ whole genome shotgun (WGS) entry which is preliminary data.</text>
</comment>
<reference evidence="1" key="1">
    <citation type="journal article" date="2022" name="bioRxiv">
        <title>Population genetic analysis of Ophidiomyces ophidiicola, the causative agent of snake fungal disease, indicates recent introductions to the USA.</title>
        <authorList>
            <person name="Ladner J.T."/>
            <person name="Palmer J.M."/>
            <person name="Ettinger C.L."/>
            <person name="Stajich J.E."/>
            <person name="Farrell T.M."/>
            <person name="Glorioso B.M."/>
            <person name="Lawson B."/>
            <person name="Price S.J."/>
            <person name="Stengle A.G."/>
            <person name="Grear D.A."/>
            <person name="Lorch J.M."/>
        </authorList>
    </citation>
    <scope>NUCLEOTIDE SEQUENCE</scope>
    <source>
        <strain evidence="1">NWHC 24266-5</strain>
    </source>
</reference>
<organism evidence="1">
    <name type="scientific">Ophidiomyces ophidiicola</name>
    <dbReference type="NCBI Taxonomy" id="1387563"/>
    <lineage>
        <taxon>Eukaryota</taxon>
        <taxon>Fungi</taxon>
        <taxon>Dikarya</taxon>
        <taxon>Ascomycota</taxon>
        <taxon>Pezizomycotina</taxon>
        <taxon>Eurotiomycetes</taxon>
        <taxon>Eurotiomycetidae</taxon>
        <taxon>Onygenales</taxon>
        <taxon>Onygenaceae</taxon>
        <taxon>Ophidiomyces</taxon>
    </lineage>
</organism>
<name>A0ACB8UU87_9EURO</name>
<protein>
    <submittedName>
        <fullName evidence="1">Uncharacterized protein</fullName>
    </submittedName>
</protein>
<dbReference type="EMBL" id="JALBCA010000064">
    <property type="protein sequence ID" value="KAI2385003.1"/>
    <property type="molecule type" value="Genomic_DNA"/>
</dbReference>
<gene>
    <name evidence="1" type="ORF">LOY88_004309</name>
</gene>
<accession>A0ACB8UU87</accession>
<evidence type="ECO:0000313" key="1">
    <source>
        <dbReference type="EMBL" id="KAI2385003.1"/>
    </source>
</evidence>
<sequence>MSAARDEIDRLLDSPRPPAAHPEDCQPDITLSSLDDNNNNDDDLNSHRNTRASRLRYVPSEDEDDDDDTDDAMMVSKPPAYHIPTTVYDANTGPKGVIADAQSYERAKKRSFRRVLMSAAGLDSPVYAQDASVTAAGTATAAAAPRQRTQSPAAGARTPPDESGDDDDRFMREWREARMRELQNKTARRSSPSKRCYGTVDAVNANGYLDAVEKVTADTVVVVCIYDPQSSESSIVEDCLNTVARKHVTVHFVKLHHEIAEMDHIEAPALLAYRNGDVFATIVDIFKQLPDGRDCSSSSLEALLMQNHVV</sequence>